<reference evidence="3 4" key="1">
    <citation type="journal article" date="2020" name="Nature">
        <title>Six reference-quality genomes reveal evolution of bat adaptations.</title>
        <authorList>
            <person name="Jebb D."/>
            <person name="Huang Z."/>
            <person name="Pippel M."/>
            <person name="Hughes G.M."/>
            <person name="Lavrichenko K."/>
            <person name="Devanna P."/>
            <person name="Winkler S."/>
            <person name="Jermiin L.S."/>
            <person name="Skirmuntt E.C."/>
            <person name="Katzourakis A."/>
            <person name="Burkitt-Gray L."/>
            <person name="Ray D.A."/>
            <person name="Sullivan K.A.M."/>
            <person name="Roscito J.G."/>
            <person name="Kirilenko B.M."/>
            <person name="Davalos L.M."/>
            <person name="Corthals A.P."/>
            <person name="Power M.L."/>
            <person name="Jones G."/>
            <person name="Ransome R.D."/>
            <person name="Dechmann D.K.N."/>
            <person name="Locatelli A.G."/>
            <person name="Puechmaille S.J."/>
            <person name="Fedrigo O."/>
            <person name="Jarvis E.D."/>
            <person name="Hiller M."/>
            <person name="Vernes S.C."/>
            <person name="Myers E.W."/>
            <person name="Teeling E.C."/>
        </authorList>
    </citation>
    <scope>NUCLEOTIDE SEQUENCE [LARGE SCALE GENOMIC DNA]</scope>
    <source>
        <strain evidence="3">MMolMol1</strain>
        <tissue evidence="3">Muscle</tissue>
    </source>
</reference>
<gene>
    <name evidence="3" type="ORF">HJG59_003977</name>
</gene>
<feature type="region of interest" description="Disordered" evidence="2">
    <location>
        <begin position="1"/>
        <end position="58"/>
    </location>
</feature>
<accession>A0A7J8BLV1</accession>
<evidence type="ECO:0000256" key="2">
    <source>
        <dbReference type="SAM" id="MobiDB-lite"/>
    </source>
</evidence>
<feature type="compositionally biased region" description="Basic and acidic residues" evidence="2">
    <location>
        <begin position="11"/>
        <end position="35"/>
    </location>
</feature>
<name>A0A7J8BLV1_MOLMO</name>
<feature type="region of interest" description="Disordered" evidence="2">
    <location>
        <begin position="92"/>
        <end position="121"/>
    </location>
</feature>
<dbReference type="AlphaFoldDB" id="A0A7J8BLV1"/>
<keyword evidence="4" id="KW-1185">Reference proteome</keyword>
<evidence type="ECO:0000313" key="3">
    <source>
        <dbReference type="EMBL" id="KAF6399684.1"/>
    </source>
</evidence>
<sequence>MATYIPIDSTTRNRDVSGEKSKAKPSRRSEHEEQNYRYSLPSENQPAKATEKETLQYRTFSAPLKAGKKEDYLQGSRTQQAVAAELALWKKKEKAKEEKPSTPACRKAREKRPASYDRTEPTDDDVVRHIIRLREKLGWQTLPYRNLEYRSFKTTAQKIILKEPLKDDGEFVYCLPRENPEVFYNQYDLQVTKSSDGEQVELIPALEWLLERRCYCLLRQFKIFSNFRINKAFVTWKLNVKRIKMERSRSSLLCHLFWADELFQGCLLYIKGLCEDAVNPKSDDDAEASPAAICLVKLDRSQTYSLDEFCEEQLQQANHALKQLEDIRGKAISEVKSTLLKVAEKKEIREYFESNLPEDDRAHFKLPKYRRLLKTVSRFLLLVDCIFQELIRQLMNTAVMLLLELFNSSARVPFSVAKRNENLIK</sequence>
<dbReference type="EMBL" id="JACASF010000023">
    <property type="protein sequence ID" value="KAF6399684.1"/>
    <property type="molecule type" value="Genomic_DNA"/>
</dbReference>
<dbReference type="Proteomes" id="UP000550707">
    <property type="component" value="Unassembled WGS sequence"/>
</dbReference>
<keyword evidence="1" id="KW-0175">Coiled coil</keyword>
<comment type="caution">
    <text evidence="3">The sequence shown here is derived from an EMBL/GenBank/DDBJ whole genome shotgun (WGS) entry which is preliminary data.</text>
</comment>
<organism evidence="3 4">
    <name type="scientific">Molossus molossus</name>
    <name type="common">Pallas' mastiff bat</name>
    <name type="synonym">Vespertilio molossus</name>
    <dbReference type="NCBI Taxonomy" id="27622"/>
    <lineage>
        <taxon>Eukaryota</taxon>
        <taxon>Metazoa</taxon>
        <taxon>Chordata</taxon>
        <taxon>Craniata</taxon>
        <taxon>Vertebrata</taxon>
        <taxon>Euteleostomi</taxon>
        <taxon>Mammalia</taxon>
        <taxon>Eutheria</taxon>
        <taxon>Laurasiatheria</taxon>
        <taxon>Chiroptera</taxon>
        <taxon>Yangochiroptera</taxon>
        <taxon>Molossidae</taxon>
        <taxon>Molossus</taxon>
    </lineage>
</organism>
<protein>
    <submittedName>
        <fullName evidence="3">Dynein axonemal heavy chain 14</fullName>
    </submittedName>
</protein>
<feature type="coiled-coil region" evidence="1">
    <location>
        <begin position="307"/>
        <end position="334"/>
    </location>
</feature>
<feature type="compositionally biased region" description="Basic and acidic residues" evidence="2">
    <location>
        <begin position="111"/>
        <end position="121"/>
    </location>
</feature>
<proteinExistence type="predicted"/>
<evidence type="ECO:0000313" key="4">
    <source>
        <dbReference type="Proteomes" id="UP000550707"/>
    </source>
</evidence>
<evidence type="ECO:0000256" key="1">
    <source>
        <dbReference type="SAM" id="Coils"/>
    </source>
</evidence>